<evidence type="ECO:0000313" key="3">
    <source>
        <dbReference type="Proteomes" id="UP001159641"/>
    </source>
</evidence>
<feature type="region of interest" description="Disordered" evidence="1">
    <location>
        <begin position="1"/>
        <end position="60"/>
    </location>
</feature>
<feature type="compositionally biased region" description="Gly residues" evidence="1">
    <location>
        <begin position="27"/>
        <end position="41"/>
    </location>
</feature>
<proteinExistence type="predicted"/>
<reference evidence="2 3" key="1">
    <citation type="submission" date="2022-11" db="EMBL/GenBank/DDBJ databases">
        <title>Whole genome sequence of Eschrichtius robustus ER-17-0199.</title>
        <authorList>
            <person name="Bruniche-Olsen A."/>
            <person name="Black A.N."/>
            <person name="Fields C.J."/>
            <person name="Walden K."/>
            <person name="Dewoody J.A."/>
        </authorList>
    </citation>
    <scope>NUCLEOTIDE SEQUENCE [LARGE SCALE GENOMIC DNA]</scope>
    <source>
        <strain evidence="2">ER-17-0199</strain>
        <tissue evidence="2">Blubber</tissue>
    </source>
</reference>
<accession>A0AB34HZX5</accession>
<evidence type="ECO:0000256" key="1">
    <source>
        <dbReference type="SAM" id="MobiDB-lite"/>
    </source>
</evidence>
<organism evidence="2 3">
    <name type="scientific">Eschrichtius robustus</name>
    <name type="common">California gray whale</name>
    <name type="synonym">Eschrichtius gibbosus</name>
    <dbReference type="NCBI Taxonomy" id="9764"/>
    <lineage>
        <taxon>Eukaryota</taxon>
        <taxon>Metazoa</taxon>
        <taxon>Chordata</taxon>
        <taxon>Craniata</taxon>
        <taxon>Vertebrata</taxon>
        <taxon>Euteleostomi</taxon>
        <taxon>Mammalia</taxon>
        <taxon>Eutheria</taxon>
        <taxon>Laurasiatheria</taxon>
        <taxon>Artiodactyla</taxon>
        <taxon>Whippomorpha</taxon>
        <taxon>Cetacea</taxon>
        <taxon>Mysticeti</taxon>
        <taxon>Eschrichtiidae</taxon>
        <taxon>Eschrichtius</taxon>
    </lineage>
</organism>
<dbReference type="EMBL" id="JAIQCJ010000376">
    <property type="protein sequence ID" value="KAJ8796446.1"/>
    <property type="molecule type" value="Genomic_DNA"/>
</dbReference>
<dbReference type="AlphaFoldDB" id="A0AB34HZX5"/>
<feature type="region of interest" description="Disordered" evidence="1">
    <location>
        <begin position="79"/>
        <end position="99"/>
    </location>
</feature>
<feature type="compositionally biased region" description="Low complexity" evidence="1">
    <location>
        <begin position="84"/>
        <end position="93"/>
    </location>
</feature>
<keyword evidence="3" id="KW-1185">Reference proteome</keyword>
<sequence>MNEAAVPESPKLASLAPRAHPHRPGAGTTGAGGPAGLGGRRGGTRLLAHPAARPARRSRCLPGARTHTSALVRAAAPLSSTNHGGRAAAAVPAGERRARWTRGRETSAGAGAADSLEFPPGPLGVSKPRSCKQSYECIFMLVWESRFYQIPKELCDPKKGHGSQTNVDPPSPEVQALLAMHFIAQSAPDIRCKIQKATAGPQTPMNGLFQLEIHRKAMEAVTTVPHQDDGYARITAHTDLKQGAALPLGPLDQASRDFYSLTGRVHTRTQP</sequence>
<gene>
    <name evidence="2" type="ORF">J1605_017916</name>
</gene>
<feature type="compositionally biased region" description="Low complexity" evidence="1">
    <location>
        <begin position="44"/>
        <end position="53"/>
    </location>
</feature>
<protein>
    <submittedName>
        <fullName evidence="2">Uncharacterized protein</fullName>
    </submittedName>
</protein>
<dbReference type="Proteomes" id="UP001159641">
    <property type="component" value="Unassembled WGS sequence"/>
</dbReference>
<name>A0AB34HZX5_ESCRO</name>
<comment type="caution">
    <text evidence="2">The sequence shown here is derived from an EMBL/GenBank/DDBJ whole genome shotgun (WGS) entry which is preliminary data.</text>
</comment>
<evidence type="ECO:0000313" key="2">
    <source>
        <dbReference type="EMBL" id="KAJ8796446.1"/>
    </source>
</evidence>